<evidence type="ECO:0000256" key="5">
    <source>
        <dbReference type="ARBA" id="ARBA00022741"/>
    </source>
</evidence>
<dbReference type="PANTHER" id="PTHR24421:SF10">
    <property type="entry name" value="NITRATE_NITRITE SENSOR PROTEIN NARQ"/>
    <property type="match status" value="1"/>
</dbReference>
<keyword evidence="6 13" id="KW-0418">Kinase</keyword>
<dbReference type="GO" id="GO:0000155">
    <property type="term" value="F:phosphorelay sensor kinase activity"/>
    <property type="evidence" value="ECO:0007669"/>
    <property type="project" value="InterPro"/>
</dbReference>
<feature type="transmembrane region" description="Helical" evidence="10">
    <location>
        <begin position="63"/>
        <end position="86"/>
    </location>
</feature>
<dbReference type="Proteomes" id="UP000533598">
    <property type="component" value="Unassembled WGS sequence"/>
</dbReference>
<reference evidence="13 14" key="1">
    <citation type="submission" date="2020-08" db="EMBL/GenBank/DDBJ databases">
        <title>Sequencing the genomes of 1000 actinobacteria strains.</title>
        <authorList>
            <person name="Klenk H.-P."/>
        </authorList>
    </citation>
    <scope>NUCLEOTIDE SEQUENCE [LARGE SCALE GENOMIC DNA]</scope>
    <source>
        <strain evidence="13 14">DSM 44230</strain>
    </source>
</reference>
<sequence>MRSRWTRSTLLLDLSLWLAFSLVTVGGLQLPLTSPWFWPVVAGLVLLVGVAVFVSRISPALGLALALLGTAWLLYFVFPLTALSFLAGRRPHRGPPPLLWLAGAVTLAALGLTLATQPVGELFTGVYVLLFAVIFPVLAGRCWRLYQELVSAGWRRAEELESQQRILADRARLRERARIAQDMHDSLGHELSLIALRAGALEIAPDLGERQRTAAGELRATATAATESLRDIIGVLRDETDPVPLEPVGEQVAELVDRARASGMAIDLVSTGTATLPPMVDRALYRVVQEALTNATKHAPGALVTVRVEHGAGETAVSVVNEQPRQPGTGLASGQRGLLGLRERVRLLGGSLEAGPHQRGFRVAARLPHRSRSVAPQADPPERSESASQLAKAQRRVWRGLLAAVFIPVGAGIVLVLGVLAVYLFITVNSVLKPGPFAELRTGQTRAELAEVLPRYEMADPPSELGLRPEAGVRCAYYRSSTGVFNQVDVHQLCFAGETLILKYVIPRGLR</sequence>
<evidence type="ECO:0000256" key="7">
    <source>
        <dbReference type="ARBA" id="ARBA00022840"/>
    </source>
</evidence>
<keyword evidence="8" id="KW-0902">Two-component regulatory system</keyword>
<feature type="domain" description="Histidine kinase/HSP90-like ATPase" evidence="11">
    <location>
        <begin position="282"/>
        <end position="369"/>
    </location>
</feature>
<feature type="transmembrane region" description="Helical" evidence="10">
    <location>
        <begin position="122"/>
        <end position="139"/>
    </location>
</feature>
<evidence type="ECO:0000313" key="14">
    <source>
        <dbReference type="Proteomes" id="UP000533598"/>
    </source>
</evidence>
<dbReference type="CDD" id="cd16917">
    <property type="entry name" value="HATPase_UhpB-NarQ-NarX-like"/>
    <property type="match status" value="1"/>
</dbReference>
<dbReference type="Gene3D" id="3.30.565.10">
    <property type="entry name" value="Histidine kinase-like ATPase, C-terminal domain"/>
    <property type="match status" value="1"/>
</dbReference>
<feature type="transmembrane region" description="Helical" evidence="10">
    <location>
        <begin position="98"/>
        <end position="116"/>
    </location>
</feature>
<dbReference type="InterPro" id="IPR003594">
    <property type="entry name" value="HATPase_dom"/>
</dbReference>
<gene>
    <name evidence="13" type="ORF">HNR67_000715</name>
</gene>
<dbReference type="RefSeq" id="WP_185000698.1">
    <property type="nucleotide sequence ID" value="NZ_BAAAUI010000003.1"/>
</dbReference>
<keyword evidence="10" id="KW-1133">Transmembrane helix</keyword>
<keyword evidence="4" id="KW-0808">Transferase</keyword>
<evidence type="ECO:0000256" key="4">
    <source>
        <dbReference type="ARBA" id="ARBA00022679"/>
    </source>
</evidence>
<dbReference type="Gene3D" id="1.20.5.1930">
    <property type="match status" value="1"/>
</dbReference>
<dbReference type="EMBL" id="JACHMH010000001">
    <property type="protein sequence ID" value="MBB4674597.1"/>
    <property type="molecule type" value="Genomic_DNA"/>
</dbReference>
<dbReference type="InterPro" id="IPR011712">
    <property type="entry name" value="Sig_transdc_His_kin_sub3_dim/P"/>
</dbReference>
<name>A0A7W7C506_9PSEU</name>
<dbReference type="AlphaFoldDB" id="A0A7W7C506"/>
<comment type="caution">
    <text evidence="13">The sequence shown here is derived from an EMBL/GenBank/DDBJ whole genome shotgun (WGS) entry which is preliminary data.</text>
</comment>
<dbReference type="EC" id="2.7.13.3" evidence="2"/>
<dbReference type="InterPro" id="IPR036890">
    <property type="entry name" value="HATPase_C_sf"/>
</dbReference>
<dbReference type="InterPro" id="IPR050482">
    <property type="entry name" value="Sensor_HK_TwoCompSys"/>
</dbReference>
<feature type="transmembrane region" description="Helical" evidence="10">
    <location>
        <begin position="12"/>
        <end position="30"/>
    </location>
</feature>
<evidence type="ECO:0000256" key="6">
    <source>
        <dbReference type="ARBA" id="ARBA00022777"/>
    </source>
</evidence>
<evidence type="ECO:0000256" key="3">
    <source>
        <dbReference type="ARBA" id="ARBA00022553"/>
    </source>
</evidence>
<evidence type="ECO:0000313" key="13">
    <source>
        <dbReference type="EMBL" id="MBB4674597.1"/>
    </source>
</evidence>
<evidence type="ECO:0000256" key="9">
    <source>
        <dbReference type="SAM" id="MobiDB-lite"/>
    </source>
</evidence>
<evidence type="ECO:0000256" key="8">
    <source>
        <dbReference type="ARBA" id="ARBA00023012"/>
    </source>
</evidence>
<dbReference type="SUPFAM" id="SSF55874">
    <property type="entry name" value="ATPase domain of HSP90 chaperone/DNA topoisomerase II/histidine kinase"/>
    <property type="match status" value="1"/>
</dbReference>
<dbReference type="GO" id="GO:0016020">
    <property type="term" value="C:membrane"/>
    <property type="evidence" value="ECO:0007669"/>
    <property type="project" value="InterPro"/>
</dbReference>
<dbReference type="GO" id="GO:0005524">
    <property type="term" value="F:ATP binding"/>
    <property type="evidence" value="ECO:0007669"/>
    <property type="project" value="UniProtKB-KW"/>
</dbReference>
<keyword evidence="10" id="KW-0812">Transmembrane</keyword>
<dbReference type="GO" id="GO:0046983">
    <property type="term" value="F:protein dimerization activity"/>
    <property type="evidence" value="ECO:0007669"/>
    <property type="project" value="InterPro"/>
</dbReference>
<dbReference type="Pfam" id="PF07730">
    <property type="entry name" value="HisKA_3"/>
    <property type="match status" value="1"/>
</dbReference>
<keyword evidence="10" id="KW-0472">Membrane</keyword>
<protein>
    <recommendedName>
        <fullName evidence="2">histidine kinase</fullName>
        <ecNumber evidence="2">2.7.13.3</ecNumber>
    </recommendedName>
</protein>
<dbReference type="Pfam" id="PF02518">
    <property type="entry name" value="HATPase_c"/>
    <property type="match status" value="1"/>
</dbReference>
<evidence type="ECO:0000259" key="12">
    <source>
        <dbReference type="Pfam" id="PF07730"/>
    </source>
</evidence>
<feature type="domain" description="Signal transduction histidine kinase subgroup 3 dimerisation and phosphoacceptor" evidence="12">
    <location>
        <begin position="175"/>
        <end position="239"/>
    </location>
</feature>
<keyword evidence="14" id="KW-1185">Reference proteome</keyword>
<organism evidence="13 14">
    <name type="scientific">Crossiella cryophila</name>
    <dbReference type="NCBI Taxonomy" id="43355"/>
    <lineage>
        <taxon>Bacteria</taxon>
        <taxon>Bacillati</taxon>
        <taxon>Actinomycetota</taxon>
        <taxon>Actinomycetes</taxon>
        <taxon>Pseudonocardiales</taxon>
        <taxon>Pseudonocardiaceae</taxon>
        <taxon>Crossiella</taxon>
    </lineage>
</organism>
<evidence type="ECO:0000256" key="2">
    <source>
        <dbReference type="ARBA" id="ARBA00012438"/>
    </source>
</evidence>
<feature type="transmembrane region" description="Helical" evidence="10">
    <location>
        <begin position="401"/>
        <end position="426"/>
    </location>
</feature>
<evidence type="ECO:0000256" key="1">
    <source>
        <dbReference type="ARBA" id="ARBA00000085"/>
    </source>
</evidence>
<evidence type="ECO:0000259" key="11">
    <source>
        <dbReference type="Pfam" id="PF02518"/>
    </source>
</evidence>
<keyword evidence="3" id="KW-0597">Phosphoprotein</keyword>
<keyword evidence="5" id="KW-0547">Nucleotide-binding</keyword>
<evidence type="ECO:0000256" key="10">
    <source>
        <dbReference type="SAM" id="Phobius"/>
    </source>
</evidence>
<feature type="region of interest" description="Disordered" evidence="9">
    <location>
        <begin position="365"/>
        <end position="388"/>
    </location>
</feature>
<dbReference type="PANTHER" id="PTHR24421">
    <property type="entry name" value="NITRATE/NITRITE SENSOR PROTEIN NARX-RELATED"/>
    <property type="match status" value="1"/>
</dbReference>
<proteinExistence type="predicted"/>
<accession>A0A7W7C506</accession>
<keyword evidence="7" id="KW-0067">ATP-binding</keyword>
<comment type="catalytic activity">
    <reaction evidence="1">
        <text>ATP + protein L-histidine = ADP + protein N-phospho-L-histidine.</text>
        <dbReference type="EC" id="2.7.13.3"/>
    </reaction>
</comment>
<feature type="transmembrane region" description="Helical" evidence="10">
    <location>
        <begin position="37"/>
        <end position="57"/>
    </location>
</feature>